<evidence type="ECO:0000256" key="2">
    <source>
        <dbReference type="ARBA" id="ARBA00008717"/>
    </source>
</evidence>
<name>A0A8B7H344_MICMU</name>
<evidence type="ECO:0000256" key="1">
    <source>
        <dbReference type="ARBA" id="ARBA00004613"/>
    </source>
</evidence>
<evidence type="ECO:0000256" key="6">
    <source>
        <dbReference type="ARBA" id="ARBA00023118"/>
    </source>
</evidence>
<dbReference type="Proteomes" id="UP000694394">
    <property type="component" value="Chromosome 22"/>
</dbReference>
<dbReference type="InterPro" id="IPR029177">
    <property type="entry name" value="INF_lambda"/>
</dbReference>
<dbReference type="GeneTree" id="ENSGT00390000014310"/>
<dbReference type="GO" id="GO:0005615">
    <property type="term" value="C:extracellular space"/>
    <property type="evidence" value="ECO:0007669"/>
    <property type="project" value="UniProtKB-KW"/>
</dbReference>
<comment type="similarity">
    <text evidence="2">Belongs to the lambda interferon family.</text>
</comment>
<evidence type="ECO:0000313" key="7">
    <source>
        <dbReference type="Ensembl" id="ENSMICP00000047708.1"/>
    </source>
</evidence>
<dbReference type="RefSeq" id="XP_012630667.1">
    <property type="nucleotide sequence ID" value="XM_012775213.1"/>
</dbReference>
<dbReference type="Ensembl" id="ENSMICT00000058550.1">
    <property type="protein sequence ID" value="ENSMICP00000047708.1"/>
    <property type="gene ID" value="ENSMICG00000013325.3"/>
</dbReference>
<keyword evidence="8" id="KW-1185">Reference proteome</keyword>
<dbReference type="OrthoDB" id="9897984at2759"/>
<reference evidence="7" key="3">
    <citation type="submission" date="2025-09" db="UniProtKB">
        <authorList>
            <consortium name="Ensembl"/>
        </authorList>
    </citation>
    <scope>IDENTIFICATION</scope>
</reference>
<evidence type="ECO:0000256" key="4">
    <source>
        <dbReference type="ARBA" id="ARBA00022525"/>
    </source>
</evidence>
<dbReference type="GO" id="GO:0051607">
    <property type="term" value="P:defense response to virus"/>
    <property type="evidence" value="ECO:0007669"/>
    <property type="project" value="UniProtKB-KW"/>
</dbReference>
<accession>A0A8B7H344</accession>
<evidence type="ECO:0000256" key="5">
    <source>
        <dbReference type="ARBA" id="ARBA00022729"/>
    </source>
</evidence>
<dbReference type="EMBL" id="ABDC03026951">
    <property type="status" value="NOT_ANNOTATED_CDS"/>
    <property type="molecule type" value="Genomic_DNA"/>
</dbReference>
<evidence type="ECO:0000313" key="8">
    <source>
        <dbReference type="Proteomes" id="UP000694394"/>
    </source>
</evidence>
<dbReference type="GO" id="GO:0045087">
    <property type="term" value="P:innate immune response"/>
    <property type="evidence" value="ECO:0007669"/>
    <property type="project" value="TreeGrafter"/>
</dbReference>
<keyword evidence="5" id="KW-0732">Signal</keyword>
<reference evidence="7" key="2">
    <citation type="submission" date="2025-08" db="UniProtKB">
        <authorList>
            <consortium name="Ensembl"/>
        </authorList>
    </citation>
    <scope>IDENTIFICATION</scope>
</reference>
<dbReference type="Pfam" id="PF15177">
    <property type="entry name" value="IL28A"/>
    <property type="match status" value="1"/>
</dbReference>
<reference evidence="7" key="1">
    <citation type="submission" date="2016-12" db="EMBL/GenBank/DDBJ databases">
        <title>Mouse lemur reference genome and diversity panel.</title>
        <authorList>
            <person name="Harris R."/>
            <person name="Larsen P."/>
            <person name="Liu Y."/>
            <person name="Hughes D.S."/>
            <person name="Murali S."/>
            <person name="Raveendran M."/>
            <person name="Korchina V."/>
            <person name="Wang M."/>
            <person name="Jhangiani S."/>
            <person name="Bandaranaike D."/>
            <person name="Bellair M."/>
            <person name="Blankenburg K."/>
            <person name="Chao H."/>
            <person name="Dahdouli M."/>
            <person name="Dinh H."/>
            <person name="Doddapaneni H."/>
            <person name="English A."/>
            <person name="Firestine M."/>
            <person name="Gnanaolivu R."/>
            <person name="Gross S."/>
            <person name="Hernandez B."/>
            <person name="Javaid M."/>
            <person name="Jayaseelan J."/>
            <person name="Jones J."/>
            <person name="Khan Z."/>
            <person name="Kovar C."/>
            <person name="Kurapati P."/>
            <person name="Le B."/>
            <person name="Lee S."/>
            <person name="Li M."/>
            <person name="Mathew T."/>
            <person name="Narasimhan A."/>
            <person name="Ngo D."/>
            <person name="Nguyen L."/>
            <person name="Okwuonu G."/>
            <person name="Ongeri F."/>
            <person name="Osuji N."/>
            <person name="Pu L.-L."/>
            <person name="Puazo M."/>
            <person name="Quiroz J."/>
            <person name="Raj R."/>
            <person name="Rajbhandari K."/>
            <person name="Reid J.G."/>
            <person name="Santibanez J."/>
            <person name="Sexton D."/>
            <person name="Skinner E."/>
            <person name="Vee V."/>
            <person name="Weissenberger G."/>
            <person name="Wu Y."/>
            <person name="Xin Y."/>
            <person name="Han Y."/>
            <person name="Campbell C."/>
            <person name="Brown A."/>
            <person name="Sullivan B."/>
            <person name="Shelton J."/>
            <person name="Brown S."/>
            <person name="Dudchenko O."/>
            <person name="Machol I."/>
            <person name="Durand N."/>
            <person name="Shamim M."/>
            <person name="Lieberman A."/>
            <person name="Muzny D.M."/>
            <person name="Richards S."/>
            <person name="Yoder A."/>
            <person name="Worley K.C."/>
            <person name="Rogers J."/>
            <person name="Gibbs R.A."/>
        </authorList>
    </citation>
    <scope>NUCLEOTIDE SEQUENCE [LARGE SCALE GENOMIC DNA]</scope>
</reference>
<dbReference type="GO" id="GO:0050778">
    <property type="term" value="P:positive regulation of immune response"/>
    <property type="evidence" value="ECO:0007669"/>
    <property type="project" value="InterPro"/>
</dbReference>
<dbReference type="Gene3D" id="1.20.1250.60">
    <property type="entry name" value="Interferon lambda"/>
    <property type="match status" value="1"/>
</dbReference>
<dbReference type="GO" id="GO:0007259">
    <property type="term" value="P:cell surface receptor signaling pathway via JAK-STAT"/>
    <property type="evidence" value="ECO:0007669"/>
    <property type="project" value="InterPro"/>
</dbReference>
<keyword evidence="3" id="KW-0202">Cytokine</keyword>
<organism evidence="7 8">
    <name type="scientific">Microcebus murinus</name>
    <name type="common">Gray mouse lemur</name>
    <name type="synonym">Lemur murinus</name>
    <dbReference type="NCBI Taxonomy" id="30608"/>
    <lineage>
        <taxon>Eukaryota</taxon>
        <taxon>Metazoa</taxon>
        <taxon>Chordata</taxon>
        <taxon>Craniata</taxon>
        <taxon>Vertebrata</taxon>
        <taxon>Euteleostomi</taxon>
        <taxon>Mammalia</taxon>
        <taxon>Eutheria</taxon>
        <taxon>Euarchontoglires</taxon>
        <taxon>Primates</taxon>
        <taxon>Strepsirrhini</taxon>
        <taxon>Lemuriformes</taxon>
        <taxon>Cheirogaleidae</taxon>
        <taxon>Microcebus</taxon>
    </lineage>
</organism>
<dbReference type="GO" id="GO:0005125">
    <property type="term" value="F:cytokine activity"/>
    <property type="evidence" value="ECO:0007669"/>
    <property type="project" value="UniProtKB-KW"/>
</dbReference>
<proteinExistence type="inferred from homology"/>
<protein>
    <submittedName>
        <fullName evidence="7">Uncharacterized protein</fullName>
    </submittedName>
</protein>
<keyword evidence="4" id="KW-0964">Secreted</keyword>
<comment type="subcellular location">
    <subcellularLocation>
        <location evidence="1">Secreted</location>
    </subcellularLocation>
</comment>
<evidence type="ECO:0000256" key="3">
    <source>
        <dbReference type="ARBA" id="ARBA00022514"/>
    </source>
</evidence>
<dbReference type="AlphaFoldDB" id="A0A8B7H344"/>
<dbReference type="FunFam" id="1.20.1250.60:FF:000001">
    <property type="entry name" value="Interferon lambda 1"/>
    <property type="match status" value="1"/>
</dbReference>
<dbReference type="PANTHER" id="PTHR31943:SF1">
    <property type="entry name" value="INTERFERON LAMBDA-2-RELATED"/>
    <property type="match status" value="1"/>
</dbReference>
<dbReference type="KEGG" id="mmur:105877017"/>
<keyword evidence="6" id="KW-0051">Antiviral defense</keyword>
<sequence>MGAEVLEAPCRRHWADFNPGARAAPSWGFLLIPKQRPRGTLQRLLGVPFPLRVHRDILQNGGSPAPSPPQPWIPPGQGAVTPPYVAVGCTPVLLLVAVALTRTGAAPVTRHLRALSDARGCHIAQFKSLSPKELQAFKTAKDTLEEALPLRDRRCGSRPFPRPWSLRRLQDWERPVALEAELALTLKVLGAVANRTLGDVLDRPLRTLSYLRSQLQACGPAAPTAGPRPWGRLQHWLHRLQVAPRKESPGCLEASVTFNLFRLLTRDLKCVASGHLCA</sequence>
<dbReference type="PANTHER" id="PTHR31943">
    <property type="entry name" value="INTERLEUKIN-28 AND 29"/>
    <property type="match status" value="1"/>
</dbReference>
<gene>
    <name evidence="7" type="primary">LOC105877017</name>
</gene>
<dbReference type="InterPro" id="IPR038326">
    <property type="entry name" value="IFN-lambda_sf"/>
</dbReference>